<keyword evidence="1" id="KW-0808">Transferase</keyword>
<dbReference type="Pfam" id="PF14169">
    <property type="entry name" value="YdjO"/>
    <property type="match status" value="1"/>
</dbReference>
<dbReference type="EMBL" id="JACHEN010000017">
    <property type="protein sequence ID" value="MBB6216721.1"/>
    <property type="molecule type" value="Genomic_DNA"/>
</dbReference>
<dbReference type="GO" id="GO:0016740">
    <property type="term" value="F:transferase activity"/>
    <property type="evidence" value="ECO:0007669"/>
    <property type="project" value="UniProtKB-KW"/>
</dbReference>
<protein>
    <submittedName>
        <fullName evidence="1">ABC-type ATPase with predicted acetyltransferase domain</fullName>
    </submittedName>
</protein>
<proteinExistence type="predicted"/>
<accession>A0A841KTH9</accession>
<dbReference type="AlphaFoldDB" id="A0A841KTH9"/>
<organism evidence="1 2">
    <name type="scientific">Anaerosolibacter carboniphilus</name>
    <dbReference type="NCBI Taxonomy" id="1417629"/>
    <lineage>
        <taxon>Bacteria</taxon>
        <taxon>Bacillati</taxon>
        <taxon>Bacillota</taxon>
        <taxon>Clostridia</taxon>
        <taxon>Peptostreptococcales</taxon>
        <taxon>Thermotaleaceae</taxon>
        <taxon>Anaerosolibacter</taxon>
    </lineage>
</organism>
<evidence type="ECO:0000313" key="2">
    <source>
        <dbReference type="Proteomes" id="UP000579281"/>
    </source>
</evidence>
<comment type="caution">
    <text evidence="1">The sequence shown here is derived from an EMBL/GenBank/DDBJ whole genome shotgun (WGS) entry which is preliminary data.</text>
</comment>
<dbReference type="Proteomes" id="UP000579281">
    <property type="component" value="Unassembled WGS sequence"/>
</dbReference>
<sequence>MFFHHQEEVKPVYVKQMVDVWQCPDCIGWMQKEFTVSANPVCPFCTSAMIEGTKEINVLEQNC</sequence>
<dbReference type="InterPro" id="IPR025916">
    <property type="entry name" value="YdjO"/>
</dbReference>
<name>A0A841KTH9_9FIRM</name>
<keyword evidence="2" id="KW-1185">Reference proteome</keyword>
<reference evidence="1 2" key="1">
    <citation type="submission" date="2020-08" db="EMBL/GenBank/DDBJ databases">
        <title>Genomic Encyclopedia of Type Strains, Phase IV (KMG-IV): sequencing the most valuable type-strain genomes for metagenomic binning, comparative biology and taxonomic classification.</title>
        <authorList>
            <person name="Goeker M."/>
        </authorList>
    </citation>
    <scope>NUCLEOTIDE SEQUENCE [LARGE SCALE GENOMIC DNA]</scope>
    <source>
        <strain evidence="1 2">DSM 103526</strain>
    </source>
</reference>
<evidence type="ECO:0000313" key="1">
    <source>
        <dbReference type="EMBL" id="MBB6216721.1"/>
    </source>
</evidence>
<gene>
    <name evidence="1" type="ORF">HNQ80_002825</name>
</gene>
<dbReference type="RefSeq" id="WP_184311248.1">
    <property type="nucleotide sequence ID" value="NZ_JACHEN010000017.1"/>
</dbReference>